<protein>
    <submittedName>
        <fullName evidence="2">Uncharacterized protein</fullName>
    </submittedName>
</protein>
<organism evidence="2">
    <name type="scientific">Leptocylindrus aporus</name>
    <dbReference type="NCBI Taxonomy" id="1398097"/>
    <lineage>
        <taxon>Eukaryota</taxon>
        <taxon>Sar</taxon>
        <taxon>Stramenopiles</taxon>
        <taxon>Ochrophyta</taxon>
        <taxon>Bacillariophyta</taxon>
        <taxon>Coscinodiscophyceae</taxon>
        <taxon>Chaetocerotophycidae</taxon>
        <taxon>Leptocylindrales</taxon>
        <taxon>Leptocylindraceae</taxon>
        <taxon>Leptocylindrus</taxon>
    </lineage>
</organism>
<dbReference type="EMBL" id="HBEU01001227">
    <property type="protein sequence ID" value="CAD8574685.1"/>
    <property type="molecule type" value="Transcribed_RNA"/>
</dbReference>
<gene>
    <name evidence="2" type="ORF">LDAN0322_LOCUS830</name>
</gene>
<feature type="signal peptide" evidence="1">
    <location>
        <begin position="1"/>
        <end position="18"/>
    </location>
</feature>
<keyword evidence="1" id="KW-0732">Signal</keyword>
<evidence type="ECO:0000256" key="1">
    <source>
        <dbReference type="SAM" id="SignalP"/>
    </source>
</evidence>
<evidence type="ECO:0000313" key="2">
    <source>
        <dbReference type="EMBL" id="CAD8574685.1"/>
    </source>
</evidence>
<feature type="chain" id="PRO_5031469083" evidence="1">
    <location>
        <begin position="19"/>
        <end position="315"/>
    </location>
</feature>
<accession>A0A7S0K9R5</accession>
<reference evidence="2" key="1">
    <citation type="submission" date="2021-01" db="EMBL/GenBank/DDBJ databases">
        <authorList>
            <person name="Corre E."/>
            <person name="Pelletier E."/>
            <person name="Niang G."/>
            <person name="Scheremetjew M."/>
            <person name="Finn R."/>
            <person name="Kale V."/>
            <person name="Holt S."/>
            <person name="Cochrane G."/>
            <person name="Meng A."/>
            <person name="Brown T."/>
            <person name="Cohen L."/>
        </authorList>
    </citation>
    <scope>NUCLEOTIDE SEQUENCE</scope>
    <source>
        <strain evidence="2">B651</strain>
    </source>
</reference>
<name>A0A7S0K9R5_9STRA</name>
<dbReference type="AlphaFoldDB" id="A0A7S0K9R5"/>
<proteinExistence type="predicted"/>
<sequence>MKTTFVKAIALLPVATTAFAPLSFRSRIAGVSPLQGYLDDLSRELYAPDPDAVPELETHEATDMEKSKIDRGGVGDWDGYVEFGDFDGGDGQMGVLGDGNKGLEKFGDDYQATVVNKQNSDLQQVRQETSKTRSAKIAWGTNTGYADKLRNDGVDTARAQQMENWANQRELHARNRQNEAMAANDEVGNHDEDWRMLAKFGAERVSDIDYDETFGNVEVGGELVGTVEMKSAMNRVETHTISLKNPYMGFADYRASLTYDSSPDFTVSPNEGSLSKEPVEFVIKFRPSSPIVHAQAFLVIETEDFKKTWRILGST</sequence>